<dbReference type="InterPro" id="IPR052432">
    <property type="entry name" value="PITP/CRAL-TRIO"/>
</dbReference>
<feature type="domain" description="CRAL-TRIO" evidence="2">
    <location>
        <begin position="113"/>
        <end position="266"/>
    </location>
</feature>
<name>A0A1M2VMK9_TRAPU</name>
<dbReference type="Gene3D" id="3.40.525.10">
    <property type="entry name" value="CRAL-TRIO lipid binding domain"/>
    <property type="match status" value="1"/>
</dbReference>
<gene>
    <name evidence="3" type="ORF">TRAPUB_312</name>
</gene>
<accession>A0A1M2VMK9</accession>
<dbReference type="Proteomes" id="UP000184267">
    <property type="component" value="Unassembled WGS sequence"/>
</dbReference>
<reference evidence="3 4" key="1">
    <citation type="submission" date="2016-10" db="EMBL/GenBank/DDBJ databases">
        <title>Genome sequence of the basidiomycete white-rot fungus Trametes pubescens.</title>
        <authorList>
            <person name="Makela M.R."/>
            <person name="Granchi Z."/>
            <person name="Peng M."/>
            <person name="De Vries R.P."/>
            <person name="Grigoriev I."/>
            <person name="Riley R."/>
            <person name="Hilden K."/>
        </authorList>
    </citation>
    <scope>NUCLEOTIDE SEQUENCE [LARGE SCALE GENOMIC DNA]</scope>
    <source>
        <strain evidence="3 4">FBCC735</strain>
    </source>
</reference>
<dbReference type="AlphaFoldDB" id="A0A1M2VMK9"/>
<dbReference type="SUPFAM" id="SSF52087">
    <property type="entry name" value="CRAL/TRIO domain"/>
    <property type="match status" value="1"/>
</dbReference>
<organism evidence="3 4">
    <name type="scientific">Trametes pubescens</name>
    <name type="common">White-rot fungus</name>
    <dbReference type="NCBI Taxonomy" id="154538"/>
    <lineage>
        <taxon>Eukaryota</taxon>
        <taxon>Fungi</taxon>
        <taxon>Dikarya</taxon>
        <taxon>Basidiomycota</taxon>
        <taxon>Agaricomycotina</taxon>
        <taxon>Agaricomycetes</taxon>
        <taxon>Polyporales</taxon>
        <taxon>Polyporaceae</taxon>
        <taxon>Trametes</taxon>
    </lineage>
</organism>
<sequence length="399" mass="44770">MSATAALQTLREQADLFAEVYEQHLEGTKSLQHTLIQDILPGLVDELDLQEEDEERARLWLGDLHSMFRIFRRHKFTVPFALEHVRDILLWRLAIIPAEIPRGSSSFLQCLPLAARDPIGRPIIVVKLAGLFECSGNVREALIRYMELLRLNLEAMNATAGEEGNPSPIMQYVALLDIGGISVQSVSTDVVSWYVLELVPRFPGMLAATFILNYSWAHSGVWNIVKRVLPKSALSRVFFPSQEELLQVVSPSALPQEYGGFLAALSQLEDPLEKLTAPPRAPSPESPSKSVRLQPPLSSSIARAPSISPTSHLNPYFGYPVSGRDAATTPRLRHGRQRKRDLFRTLASLWWGRWRSRVYLLLCIALAVVMVTPRRRPRILRWKQAVRRLLGSGGPPGSR</sequence>
<evidence type="ECO:0000313" key="3">
    <source>
        <dbReference type="EMBL" id="OJT08806.1"/>
    </source>
</evidence>
<dbReference type="STRING" id="154538.A0A1M2VMK9"/>
<keyword evidence="4" id="KW-1185">Reference proteome</keyword>
<dbReference type="PANTHER" id="PTHR46590:SF4">
    <property type="entry name" value="CRAL-TRIO DOMAIN-CONTAINING PROTEIN"/>
    <property type="match status" value="1"/>
</dbReference>
<dbReference type="PROSITE" id="PS50191">
    <property type="entry name" value="CRAL_TRIO"/>
    <property type="match status" value="1"/>
</dbReference>
<dbReference type="Pfam" id="PF00650">
    <property type="entry name" value="CRAL_TRIO"/>
    <property type="match status" value="1"/>
</dbReference>
<dbReference type="OrthoDB" id="75724at2759"/>
<dbReference type="PANTHER" id="PTHR46590">
    <property type="entry name" value="PHOSPHATIDYLINOSITOL TRANSFER PROTEIN CSR1-RELATED"/>
    <property type="match status" value="1"/>
</dbReference>
<protein>
    <recommendedName>
        <fullName evidence="2">CRAL-TRIO domain-containing protein</fullName>
    </recommendedName>
</protein>
<dbReference type="CDD" id="cd00170">
    <property type="entry name" value="SEC14"/>
    <property type="match status" value="1"/>
</dbReference>
<dbReference type="InterPro" id="IPR001251">
    <property type="entry name" value="CRAL-TRIO_dom"/>
</dbReference>
<proteinExistence type="predicted"/>
<feature type="region of interest" description="Disordered" evidence="1">
    <location>
        <begin position="274"/>
        <end position="294"/>
    </location>
</feature>
<evidence type="ECO:0000256" key="1">
    <source>
        <dbReference type="SAM" id="MobiDB-lite"/>
    </source>
</evidence>
<evidence type="ECO:0000313" key="4">
    <source>
        <dbReference type="Proteomes" id="UP000184267"/>
    </source>
</evidence>
<comment type="caution">
    <text evidence="3">The sequence shown here is derived from an EMBL/GenBank/DDBJ whole genome shotgun (WGS) entry which is preliminary data.</text>
</comment>
<dbReference type="InterPro" id="IPR036865">
    <property type="entry name" value="CRAL-TRIO_dom_sf"/>
</dbReference>
<evidence type="ECO:0000259" key="2">
    <source>
        <dbReference type="PROSITE" id="PS50191"/>
    </source>
</evidence>
<dbReference type="EMBL" id="MNAD01001011">
    <property type="protein sequence ID" value="OJT08806.1"/>
    <property type="molecule type" value="Genomic_DNA"/>
</dbReference>
<dbReference type="OMA" id="YSWAHSG"/>